<evidence type="ECO:0000256" key="6">
    <source>
        <dbReference type="SAM" id="MobiDB-lite"/>
    </source>
</evidence>
<evidence type="ECO:0000256" key="5">
    <source>
        <dbReference type="PROSITE-ProRule" id="PRU00810"/>
    </source>
</evidence>
<accession>A0A4Y9YY55</accession>
<evidence type="ECO:0000256" key="4">
    <source>
        <dbReference type="ARBA" id="ARBA00023242"/>
    </source>
</evidence>
<feature type="compositionally biased region" description="Polar residues" evidence="6">
    <location>
        <begin position="1231"/>
        <end position="1249"/>
    </location>
</feature>
<evidence type="ECO:0000259" key="7">
    <source>
        <dbReference type="SMART" id="SM00761"/>
    </source>
</evidence>
<feature type="region of interest" description="Disordered" evidence="6">
    <location>
        <begin position="1"/>
        <end position="22"/>
    </location>
</feature>
<organism evidence="8 9">
    <name type="scientific">Rhodofomes roseus</name>
    <dbReference type="NCBI Taxonomy" id="34475"/>
    <lineage>
        <taxon>Eukaryota</taxon>
        <taxon>Fungi</taxon>
        <taxon>Dikarya</taxon>
        <taxon>Basidiomycota</taxon>
        <taxon>Agaricomycotina</taxon>
        <taxon>Agaricomycetes</taxon>
        <taxon>Polyporales</taxon>
        <taxon>Rhodofomes</taxon>
    </lineage>
</organism>
<feature type="region of interest" description="Disordered" evidence="6">
    <location>
        <begin position="843"/>
        <end position="875"/>
    </location>
</feature>
<dbReference type="InterPro" id="IPR036600">
    <property type="entry name" value="PAH_sf"/>
</dbReference>
<feature type="region of interest" description="Disordered" evidence="6">
    <location>
        <begin position="309"/>
        <end position="378"/>
    </location>
</feature>
<keyword evidence="4 5" id="KW-0539">Nucleus</keyword>
<comment type="caution">
    <text evidence="8">The sequence shown here is derived from an EMBL/GenBank/DDBJ whole genome shotgun (WGS) entry which is preliminary data.</text>
</comment>
<dbReference type="Gene3D" id="1.20.1160.11">
    <property type="entry name" value="Paired amphipathic helix"/>
    <property type="match status" value="3"/>
</dbReference>
<name>A0A4Y9YY55_9APHY</name>
<dbReference type="GO" id="GO:0000122">
    <property type="term" value="P:negative regulation of transcription by RNA polymerase II"/>
    <property type="evidence" value="ECO:0007669"/>
    <property type="project" value="TreeGrafter"/>
</dbReference>
<dbReference type="SMART" id="SM00761">
    <property type="entry name" value="HDAC_interact"/>
    <property type="match status" value="1"/>
</dbReference>
<proteinExistence type="predicted"/>
<comment type="subcellular location">
    <subcellularLocation>
        <location evidence="1 5">Nucleus</location>
    </subcellularLocation>
</comment>
<feature type="region of interest" description="Disordered" evidence="6">
    <location>
        <begin position="650"/>
        <end position="753"/>
    </location>
</feature>
<dbReference type="InterPro" id="IPR013194">
    <property type="entry name" value="HDAC_interact_dom"/>
</dbReference>
<evidence type="ECO:0000256" key="3">
    <source>
        <dbReference type="ARBA" id="ARBA00022737"/>
    </source>
</evidence>
<feature type="non-terminal residue" evidence="8">
    <location>
        <position position="1532"/>
    </location>
</feature>
<dbReference type="SUPFAM" id="SSF47762">
    <property type="entry name" value="PAH2 domain"/>
    <property type="match status" value="3"/>
</dbReference>
<dbReference type="GO" id="GO:0033698">
    <property type="term" value="C:Rpd3L complex"/>
    <property type="evidence" value="ECO:0007669"/>
    <property type="project" value="UniProtKB-ARBA"/>
</dbReference>
<evidence type="ECO:0000256" key="2">
    <source>
        <dbReference type="ARBA" id="ARBA00022491"/>
    </source>
</evidence>
<evidence type="ECO:0000313" key="9">
    <source>
        <dbReference type="Proteomes" id="UP000298390"/>
    </source>
</evidence>
<feature type="domain" description="Histone deacetylase interacting" evidence="7">
    <location>
        <begin position="868"/>
        <end position="967"/>
    </location>
</feature>
<dbReference type="InterPro" id="IPR031693">
    <property type="entry name" value="Sin3_C"/>
</dbReference>
<dbReference type="STRING" id="34475.A0A4Y9YY55"/>
<dbReference type="GO" id="GO:0003714">
    <property type="term" value="F:transcription corepressor activity"/>
    <property type="evidence" value="ECO:0007669"/>
    <property type="project" value="InterPro"/>
</dbReference>
<feature type="region of interest" description="Disordered" evidence="6">
    <location>
        <begin position="100"/>
        <end position="152"/>
    </location>
</feature>
<dbReference type="PANTHER" id="PTHR12346:SF0">
    <property type="entry name" value="SIN3A, ISOFORM G"/>
    <property type="match status" value="1"/>
</dbReference>
<keyword evidence="2" id="KW-0678">Repressor</keyword>
<dbReference type="Pfam" id="PF02671">
    <property type="entry name" value="PAH"/>
    <property type="match status" value="3"/>
</dbReference>
<reference evidence="8 9" key="1">
    <citation type="submission" date="2019-01" db="EMBL/GenBank/DDBJ databases">
        <title>Genome sequencing of the rare red list fungi Fomitopsis rosea.</title>
        <authorList>
            <person name="Buettner E."/>
            <person name="Kellner H."/>
        </authorList>
    </citation>
    <scope>NUCLEOTIDE SEQUENCE [LARGE SCALE GENOMIC DNA]</scope>
    <source>
        <strain evidence="8 9">DSM 105464</strain>
    </source>
</reference>
<evidence type="ECO:0000313" key="8">
    <source>
        <dbReference type="EMBL" id="TFY67314.1"/>
    </source>
</evidence>
<feature type="compositionally biased region" description="Basic and acidic residues" evidence="6">
    <location>
        <begin position="856"/>
        <end position="867"/>
    </location>
</feature>
<feature type="region of interest" description="Disordered" evidence="6">
    <location>
        <begin position="1175"/>
        <end position="1264"/>
    </location>
</feature>
<feature type="compositionally biased region" description="Basic and acidic residues" evidence="6">
    <location>
        <begin position="1181"/>
        <end position="1191"/>
    </location>
</feature>
<dbReference type="InterPro" id="IPR039774">
    <property type="entry name" value="Sin3-like"/>
</dbReference>
<dbReference type="InterPro" id="IPR003822">
    <property type="entry name" value="PAH"/>
</dbReference>
<evidence type="ECO:0000256" key="1">
    <source>
        <dbReference type="ARBA" id="ARBA00004123"/>
    </source>
</evidence>
<dbReference type="FunFam" id="1.20.1160.11:FF:000003">
    <property type="entry name" value="Paired amphipathic helix SIN3-like protein"/>
    <property type="match status" value="1"/>
</dbReference>
<dbReference type="Pfam" id="PF08295">
    <property type="entry name" value="Sin3_corepress"/>
    <property type="match status" value="1"/>
</dbReference>
<dbReference type="EMBL" id="SEKV01000057">
    <property type="protein sequence ID" value="TFY67314.1"/>
    <property type="molecule type" value="Genomic_DNA"/>
</dbReference>
<sequence length="1532" mass="168277">MQPATDLQKQPATPTSSASDATLVEDAANARVRFRDTLIVHLHSASPDMSTTRRVHAPHGLSKAAVLESTQRLGSTASPGIGTGETCPMKCLAVVGRQSTQPLQLQKSSEAGSRPSGADKPATKPAVLRSASMPHLPQVKRSPKFTSTLGATHDKVARKCPTKVSKAIPHEAPHYVALPGLTPPAGYATGQSRKAGTTSGVRFEQYHLWSRKAKSLRNLKAAQPDVTTVRLSVSTNPASQLKAQRQATWHAATKYSISSVSLSAAEAEKATPRRVGGDGPPIRQRSISGGAIAQQPLSPHIAALAALDEHPPPRLAPTPLGEGRTKTGPSSRAPSPGPAARMSRPMSAHSTHLGDLDGSQLLGGPQVPRSPDSNRPLNVTDALSYLDAVKMQFQDKPDVYNHFLDIMKDFKSQVIDTPGVIERVSMLFHDNPYLIQGFNTFLPPGYRIELSTDPRNMDTITVTTPMGIMTQNISAYGAPVRIARESMLPAPAAMIPPSQQPPFPLAPPPVLPVGIGNGSRPATPSRLLSHPPDYGFSPSAMYSSPSTASQTNAAATFLSNRQGQESILPGEFNHAIQFLNKIKVRYEDDSETYKQFLEILHAYQKEQKHLQDSQVYAQVQMLFKDAPDLMQEFRDFLPEAFGPSAQAAGLVGILPQPPNPSSPWGQADGPPSTSADKGTKAPSRRRKRVAEKDPPGAQKAAGGRVVKRAKPNQKPEPQSPKFAPFPAPPPSPPANVPQGHVVMPGPQPPQPGHPNFLNLYPPLPPTADSAVTSIGSTSQNWFFDRTRRALESGGTYEEFLKLLNLFARDIIDTKTLIERAEIFLDGELMSQFKELMGWDDKVGHADHGPPGSVRVNEADPHIARSPDDGQGPSYRRLPESEIHLACSARGRLEWSVLNDVWVSHPTWASEDSGFVAHKKNSFEDTIYRSEEERHEYSVHLEALSRTITVLDALDARIEEMSPEERVQFRLKPGLGGSAPQVYERIFRKIYGRDNFREVMKALQECPSVAVPVVLRRLKQRDEEWHRAQREWGKTWREVDAKNFYKALDHQGIVFKPNDKKSITAKHFVQDIESSKAAQERARQSEEGPSWIRGSLGAQLEYDFDDIGVVQDCLKLVFCYLDHSSTQYSVAERRSVERFLRAFVPVLFMLPAHEFNAACGPVEPGHEDDLAEDLAASDGTDDQGKASRDRQGRRPQSTGVSAGDLRKRLLKTAQERSPRSSPLALSVKSGALTRSASPAPSDGPSTTNKGKGSRLNRELDHDEPDSALPEDIWLQEAVLHSGVQAGAETVTRRPFFANTTFYTLLRLMQLLYSRLNMCKQIGAQSAAEKHSSLLANPVAVQMGLDEPNGPATVLAQAAEALGEARSGEEPNVLYLYLLDACEKFFDNELDLATFEEHMRWFFGAKAYHLSTLDKVMTAIIKQVQTVVGDNKCQELWYLLQRARGADTITAHDTIRYRREAEQHVGSDDNLYRFDWDADAKKLSVQLLGATDPSIEEAKSPAGRWQEYVATYVTEHPTEWVPAGRAKNKPLFLR</sequence>
<feature type="compositionally biased region" description="Polar residues" evidence="6">
    <location>
        <begin position="1"/>
        <end position="20"/>
    </location>
</feature>
<feature type="compositionally biased region" description="Pro residues" evidence="6">
    <location>
        <begin position="723"/>
        <end position="735"/>
    </location>
</feature>
<protein>
    <recommendedName>
        <fullName evidence="7">Histone deacetylase interacting domain-containing protein</fullName>
    </recommendedName>
</protein>
<dbReference type="GO" id="GO:0010628">
    <property type="term" value="P:positive regulation of gene expression"/>
    <property type="evidence" value="ECO:0007669"/>
    <property type="project" value="UniProtKB-ARBA"/>
</dbReference>
<dbReference type="PROSITE" id="PS51477">
    <property type="entry name" value="PAH"/>
    <property type="match status" value="2"/>
</dbReference>
<dbReference type="Pfam" id="PF16879">
    <property type="entry name" value="Sin3a_C"/>
    <property type="match status" value="1"/>
</dbReference>
<gene>
    <name evidence="8" type="ORF">EVJ58_g1691</name>
</gene>
<feature type="compositionally biased region" description="Polar residues" evidence="6">
    <location>
        <begin position="100"/>
        <end position="111"/>
    </location>
</feature>
<dbReference type="Proteomes" id="UP000298390">
    <property type="component" value="Unassembled WGS sequence"/>
</dbReference>
<keyword evidence="3" id="KW-0677">Repeat</keyword>
<dbReference type="FunFam" id="1.20.1160.11:FF:000001">
    <property type="entry name" value="Paired amphipathic helix protein Sin3"/>
    <property type="match status" value="1"/>
</dbReference>
<feature type="compositionally biased region" description="Low complexity" evidence="6">
    <location>
        <begin position="328"/>
        <end position="345"/>
    </location>
</feature>
<dbReference type="PANTHER" id="PTHR12346">
    <property type="entry name" value="SIN3B-RELATED"/>
    <property type="match status" value="1"/>
</dbReference>